<feature type="repeat" description="PPR" evidence="3">
    <location>
        <begin position="60"/>
        <end position="94"/>
    </location>
</feature>
<dbReference type="AlphaFoldDB" id="A0ABD0Z7L2"/>
<dbReference type="NCBIfam" id="TIGR00756">
    <property type="entry name" value="PPR"/>
    <property type="match status" value="2"/>
</dbReference>
<feature type="repeat" description="PPR" evidence="3">
    <location>
        <begin position="25"/>
        <end position="59"/>
    </location>
</feature>
<dbReference type="Pfam" id="PF13041">
    <property type="entry name" value="PPR_2"/>
    <property type="match status" value="1"/>
</dbReference>
<gene>
    <name evidence="4" type="ORF">V5N11_007746</name>
    <name evidence="5" type="ORF">V5N11_020064</name>
</gene>
<dbReference type="InterPro" id="IPR002885">
    <property type="entry name" value="PPR_rpt"/>
</dbReference>
<comment type="caution">
    <text evidence="4">The sequence shown here is derived from an EMBL/GenBank/DDBJ whole genome shotgun (WGS) entry which is preliminary data.</text>
</comment>
<accession>A0ABD0Z7L2</accession>
<evidence type="ECO:0000313" key="5">
    <source>
        <dbReference type="EMBL" id="KAL1225485.1"/>
    </source>
</evidence>
<reference evidence="4 6" key="1">
    <citation type="submission" date="2024-04" db="EMBL/GenBank/DDBJ databases">
        <title>Genome assembly C_amara_ONT_v2.</title>
        <authorList>
            <person name="Yant L."/>
            <person name="Moore C."/>
            <person name="Slenker M."/>
        </authorList>
    </citation>
    <scope>NUCLEOTIDE SEQUENCE [LARGE SCALE GENOMIC DNA]</scope>
    <source>
        <tissue evidence="4">Leaf</tissue>
    </source>
</reference>
<dbReference type="Gene3D" id="1.25.40.10">
    <property type="entry name" value="Tetratricopeptide repeat domain"/>
    <property type="match status" value="1"/>
</dbReference>
<evidence type="ECO:0000256" key="2">
    <source>
        <dbReference type="ARBA" id="ARBA00022737"/>
    </source>
</evidence>
<protein>
    <submittedName>
        <fullName evidence="4">Pentatricopeptide repeat-containing protein</fullName>
    </submittedName>
</protein>
<organism evidence="4 6">
    <name type="scientific">Cardamine amara subsp. amara</name>
    <dbReference type="NCBI Taxonomy" id="228776"/>
    <lineage>
        <taxon>Eukaryota</taxon>
        <taxon>Viridiplantae</taxon>
        <taxon>Streptophyta</taxon>
        <taxon>Embryophyta</taxon>
        <taxon>Tracheophyta</taxon>
        <taxon>Spermatophyta</taxon>
        <taxon>Magnoliopsida</taxon>
        <taxon>eudicotyledons</taxon>
        <taxon>Gunneridae</taxon>
        <taxon>Pentapetalae</taxon>
        <taxon>rosids</taxon>
        <taxon>malvids</taxon>
        <taxon>Brassicales</taxon>
        <taxon>Brassicaceae</taxon>
        <taxon>Cardamineae</taxon>
        <taxon>Cardamine</taxon>
    </lineage>
</organism>
<evidence type="ECO:0000313" key="4">
    <source>
        <dbReference type="EMBL" id="KAL1190493.1"/>
    </source>
</evidence>
<dbReference type="InterPro" id="IPR050667">
    <property type="entry name" value="PPR-containing_protein"/>
</dbReference>
<keyword evidence="2" id="KW-0677">Repeat</keyword>
<dbReference type="FunFam" id="1.25.40.10:FF:003300">
    <property type="entry name" value="Pentatricopeptide repeat-containing protein At1g62590"/>
    <property type="match status" value="1"/>
</dbReference>
<evidence type="ECO:0000256" key="1">
    <source>
        <dbReference type="ARBA" id="ARBA00007626"/>
    </source>
</evidence>
<name>A0ABD0Z7L2_CARAN</name>
<dbReference type="PANTHER" id="PTHR47939:SF5">
    <property type="entry name" value="PENTACOTRIPEPTIDE-REPEAT REGION OF PRORP DOMAIN-CONTAINING PROTEIN"/>
    <property type="match status" value="1"/>
</dbReference>
<dbReference type="PANTHER" id="PTHR47939">
    <property type="entry name" value="MEMBRANE-ASSOCIATED SALT-INDUCIBLE PROTEIN-LIKE"/>
    <property type="match status" value="1"/>
</dbReference>
<dbReference type="Pfam" id="PF01535">
    <property type="entry name" value="PPR"/>
    <property type="match status" value="1"/>
</dbReference>
<comment type="similarity">
    <text evidence="1">Belongs to the PPR family. P subfamily.</text>
</comment>
<dbReference type="EMBL" id="JBANAX010000875">
    <property type="protein sequence ID" value="KAL1190493.1"/>
    <property type="molecule type" value="Genomic_DNA"/>
</dbReference>
<proteinExistence type="inferred from homology"/>
<sequence>MCNGGKVEDAWKLFCSLNLKGVKPNVVTYTIMISGLCSKRLLQEADALFRKMKEDGPLPDSRTYNTLIKAFLRDGDKATSAELIKELRSCGFTGDASTISLVFNMLYDGRLDKSFLDMLSKTVSSSYGEE</sequence>
<dbReference type="InterPro" id="IPR011990">
    <property type="entry name" value="TPR-like_helical_dom_sf"/>
</dbReference>
<dbReference type="PROSITE" id="PS51375">
    <property type="entry name" value="PPR"/>
    <property type="match status" value="2"/>
</dbReference>
<evidence type="ECO:0000313" key="6">
    <source>
        <dbReference type="Proteomes" id="UP001558713"/>
    </source>
</evidence>
<keyword evidence="6" id="KW-1185">Reference proteome</keyword>
<dbReference type="EMBL" id="JBANAX010000030">
    <property type="protein sequence ID" value="KAL1225485.1"/>
    <property type="molecule type" value="Genomic_DNA"/>
</dbReference>
<dbReference type="Proteomes" id="UP001558713">
    <property type="component" value="Unassembled WGS sequence"/>
</dbReference>
<evidence type="ECO:0000256" key="3">
    <source>
        <dbReference type="PROSITE-ProRule" id="PRU00708"/>
    </source>
</evidence>